<dbReference type="OrthoDB" id="9990906at2759"/>
<evidence type="ECO:0000313" key="9">
    <source>
        <dbReference type="Proteomes" id="UP000245119"/>
    </source>
</evidence>
<protein>
    <recommendedName>
        <fullName evidence="7">G-protein coupled receptors family 1 profile domain-containing protein</fullName>
    </recommendedName>
</protein>
<dbReference type="InterPro" id="IPR017452">
    <property type="entry name" value="GPCR_Rhodpsn_7TM"/>
</dbReference>
<evidence type="ECO:0000256" key="2">
    <source>
        <dbReference type="ARBA" id="ARBA00022692"/>
    </source>
</evidence>
<keyword evidence="2 6" id="KW-0812">Transmembrane</keyword>
<dbReference type="GO" id="GO:0016020">
    <property type="term" value="C:membrane"/>
    <property type="evidence" value="ECO:0007669"/>
    <property type="project" value="UniProtKB-SubCell"/>
</dbReference>
<evidence type="ECO:0000256" key="5">
    <source>
        <dbReference type="SAM" id="MobiDB-lite"/>
    </source>
</evidence>
<proteinExistence type="predicted"/>
<dbReference type="EMBL" id="PZQS01000014">
    <property type="protein sequence ID" value="PVD18555.1"/>
    <property type="molecule type" value="Genomic_DNA"/>
</dbReference>
<feature type="domain" description="G-protein coupled receptors family 1 profile" evidence="7">
    <location>
        <begin position="49"/>
        <end position="142"/>
    </location>
</feature>
<evidence type="ECO:0000256" key="1">
    <source>
        <dbReference type="ARBA" id="ARBA00004370"/>
    </source>
</evidence>
<evidence type="ECO:0000256" key="3">
    <source>
        <dbReference type="ARBA" id="ARBA00022989"/>
    </source>
</evidence>
<dbReference type="Gene3D" id="1.20.1070.10">
    <property type="entry name" value="Rhodopsin 7-helix transmembrane proteins"/>
    <property type="match status" value="1"/>
</dbReference>
<evidence type="ECO:0000256" key="4">
    <source>
        <dbReference type="ARBA" id="ARBA00023136"/>
    </source>
</evidence>
<gene>
    <name evidence="8" type="ORF">C0Q70_21105</name>
</gene>
<evidence type="ECO:0000259" key="7">
    <source>
        <dbReference type="PROSITE" id="PS50262"/>
    </source>
</evidence>
<accession>A0A2T7NBL8</accession>
<feature type="transmembrane region" description="Helical" evidence="6">
    <location>
        <begin position="37"/>
        <end position="57"/>
    </location>
</feature>
<keyword evidence="4 6" id="KW-0472">Membrane</keyword>
<comment type="caution">
    <text evidence="8">The sequence shown here is derived from an EMBL/GenBank/DDBJ whole genome shotgun (WGS) entry which is preliminary data.</text>
</comment>
<evidence type="ECO:0000256" key="6">
    <source>
        <dbReference type="SAM" id="Phobius"/>
    </source>
</evidence>
<dbReference type="SUPFAM" id="SSF81321">
    <property type="entry name" value="Family A G protein-coupled receptor-like"/>
    <property type="match status" value="1"/>
</dbReference>
<organism evidence="8 9">
    <name type="scientific">Pomacea canaliculata</name>
    <name type="common">Golden apple snail</name>
    <dbReference type="NCBI Taxonomy" id="400727"/>
    <lineage>
        <taxon>Eukaryota</taxon>
        <taxon>Metazoa</taxon>
        <taxon>Spiralia</taxon>
        <taxon>Lophotrochozoa</taxon>
        <taxon>Mollusca</taxon>
        <taxon>Gastropoda</taxon>
        <taxon>Caenogastropoda</taxon>
        <taxon>Architaenioglossa</taxon>
        <taxon>Ampullarioidea</taxon>
        <taxon>Ampullariidae</taxon>
        <taxon>Pomacea</taxon>
    </lineage>
</organism>
<sequence length="142" mass="16072">MMLLNDSFGEDNITSGNASDLPASQSTTDSGPTGWKISSPFIIVFGTFGNIMVFLVLQDRSVTHPSMAVYLRLLAVSDLIAIFDNVTLRWIRFQFGFDVWVVHEAICFLVSDQRDADVLSSWTYYVTCLIKRFTDRVRASRF</sequence>
<name>A0A2T7NBL8_POMCA</name>
<dbReference type="Proteomes" id="UP000245119">
    <property type="component" value="Linkage Group LG14"/>
</dbReference>
<reference evidence="8 9" key="1">
    <citation type="submission" date="2018-04" db="EMBL/GenBank/DDBJ databases">
        <title>The genome of golden apple snail Pomacea canaliculata provides insight into stress tolerance and invasive adaptation.</title>
        <authorList>
            <person name="Liu C."/>
            <person name="Liu B."/>
            <person name="Ren Y."/>
            <person name="Zhang Y."/>
            <person name="Wang H."/>
            <person name="Li S."/>
            <person name="Jiang F."/>
            <person name="Yin L."/>
            <person name="Zhang G."/>
            <person name="Qian W."/>
            <person name="Fan W."/>
        </authorList>
    </citation>
    <scope>NUCLEOTIDE SEQUENCE [LARGE SCALE GENOMIC DNA]</scope>
    <source>
        <strain evidence="8">SZHN2017</strain>
        <tissue evidence="8">Muscle</tissue>
    </source>
</reference>
<keyword evidence="3 6" id="KW-1133">Transmembrane helix</keyword>
<feature type="transmembrane region" description="Helical" evidence="6">
    <location>
        <begin position="69"/>
        <end position="91"/>
    </location>
</feature>
<keyword evidence="9" id="KW-1185">Reference proteome</keyword>
<dbReference type="AlphaFoldDB" id="A0A2T7NBL8"/>
<feature type="region of interest" description="Disordered" evidence="5">
    <location>
        <begin position="11"/>
        <end position="32"/>
    </location>
</feature>
<evidence type="ECO:0000313" key="8">
    <source>
        <dbReference type="EMBL" id="PVD18555.1"/>
    </source>
</evidence>
<comment type="subcellular location">
    <subcellularLocation>
        <location evidence="1">Membrane</location>
    </subcellularLocation>
</comment>
<dbReference type="PROSITE" id="PS50262">
    <property type="entry name" value="G_PROTEIN_RECEP_F1_2"/>
    <property type="match status" value="1"/>
</dbReference>
<feature type="compositionally biased region" description="Polar residues" evidence="5">
    <location>
        <begin position="12"/>
        <end position="31"/>
    </location>
</feature>